<feature type="binding site" evidence="11">
    <location>
        <position position="260"/>
    </location>
    <ligand>
        <name>Ca(2+)</name>
        <dbReference type="ChEBI" id="CHEBI:29108"/>
        <label>2</label>
    </ligand>
</feature>
<dbReference type="EMBL" id="CM026421">
    <property type="protein sequence ID" value="KAG0591098.1"/>
    <property type="molecule type" value="Genomic_DNA"/>
</dbReference>
<feature type="binding site" evidence="11">
    <location>
        <position position="79"/>
    </location>
    <ligand>
        <name>Ca(2+)</name>
        <dbReference type="ChEBI" id="CHEBI:29108"/>
        <label>1</label>
    </ligand>
</feature>
<dbReference type="GO" id="GO:0005576">
    <property type="term" value="C:extracellular region"/>
    <property type="evidence" value="ECO:0007669"/>
    <property type="project" value="UniProtKB-SubCell"/>
</dbReference>
<keyword evidence="14" id="KW-0376">Hydrogen peroxide</keyword>
<feature type="disulfide bond" evidence="13">
    <location>
        <begin position="73"/>
        <end position="78"/>
    </location>
</feature>
<reference evidence="16" key="1">
    <citation type="submission" date="2020-06" db="EMBL/GenBank/DDBJ databases">
        <title>WGS assembly of Ceratodon purpureus strain R40.</title>
        <authorList>
            <person name="Carey S.B."/>
            <person name="Jenkins J."/>
            <person name="Shu S."/>
            <person name="Lovell J.T."/>
            <person name="Sreedasyam A."/>
            <person name="Maumus F."/>
            <person name="Tiley G.P."/>
            <person name="Fernandez-Pozo N."/>
            <person name="Barry K."/>
            <person name="Chen C."/>
            <person name="Wang M."/>
            <person name="Lipzen A."/>
            <person name="Daum C."/>
            <person name="Saski C.A."/>
            <person name="Payton A.C."/>
            <person name="Mcbreen J.C."/>
            <person name="Conrad R.E."/>
            <person name="Kollar L.M."/>
            <person name="Olsson S."/>
            <person name="Huttunen S."/>
            <person name="Landis J.B."/>
            <person name="Wickett N.J."/>
            <person name="Johnson M.G."/>
            <person name="Rensing S.A."/>
            <person name="Grimwood J."/>
            <person name="Schmutz J."/>
            <person name="Mcdaniel S.F."/>
        </authorList>
    </citation>
    <scope>NUCLEOTIDE SEQUENCE</scope>
    <source>
        <strain evidence="16">R40</strain>
    </source>
</reference>
<dbReference type="InterPro" id="IPR019793">
    <property type="entry name" value="Peroxidases_heam-ligand_BS"/>
</dbReference>
<keyword evidence="5 11" id="KW-0479">Metal-binding</keyword>
<dbReference type="InterPro" id="IPR000823">
    <property type="entry name" value="Peroxidase_pln"/>
</dbReference>
<comment type="cofactor">
    <cofactor evidence="11 14">
        <name>heme b</name>
        <dbReference type="ChEBI" id="CHEBI:60344"/>
    </cofactor>
    <text evidence="11 14">Binds 1 heme b (iron(II)-protoporphyrin IX) group per subunit.</text>
</comment>
<feature type="chain" id="PRO_5035959908" description="Peroxidase" evidence="14">
    <location>
        <begin position="30"/>
        <end position="343"/>
    </location>
</feature>
<dbReference type="EC" id="1.11.1.7" evidence="14"/>
<keyword evidence="6 14" id="KW-0560">Oxidoreductase</keyword>
<dbReference type="FunFam" id="1.10.520.10:FF:000009">
    <property type="entry name" value="Peroxidase"/>
    <property type="match status" value="1"/>
</dbReference>
<evidence type="ECO:0000256" key="7">
    <source>
        <dbReference type="ARBA" id="ARBA00023004"/>
    </source>
</evidence>
<dbReference type="InterPro" id="IPR010255">
    <property type="entry name" value="Haem_peroxidase_sf"/>
</dbReference>
<evidence type="ECO:0000256" key="8">
    <source>
        <dbReference type="ARBA" id="ARBA00023157"/>
    </source>
</evidence>
<dbReference type="PROSITE" id="PS00435">
    <property type="entry name" value="PEROXIDASE_1"/>
    <property type="match status" value="1"/>
</dbReference>
<feature type="binding site" evidence="11">
    <location>
        <position position="81"/>
    </location>
    <ligand>
        <name>Ca(2+)</name>
        <dbReference type="ChEBI" id="CHEBI:29108"/>
        <label>1</label>
    </ligand>
</feature>
<feature type="binding site" evidence="11">
    <location>
        <position position="200"/>
    </location>
    <ligand>
        <name>Ca(2+)</name>
        <dbReference type="ChEBI" id="CHEBI:29108"/>
        <label>2</label>
    </ligand>
</feature>
<comment type="caution">
    <text evidence="16">The sequence shown here is derived from an EMBL/GenBank/DDBJ whole genome shotgun (WGS) entry which is preliminary data.</text>
</comment>
<feature type="disulfide bond" evidence="13">
    <location>
        <begin position="206"/>
        <end position="233"/>
    </location>
</feature>
<name>A0A8T0J8C8_CERPU</name>
<keyword evidence="14" id="KW-0964">Secreted</keyword>
<dbReference type="InterPro" id="IPR019794">
    <property type="entry name" value="Peroxidases_AS"/>
</dbReference>
<evidence type="ECO:0000256" key="9">
    <source>
        <dbReference type="PIRSR" id="PIRSR600823-1"/>
    </source>
</evidence>
<dbReference type="PANTHER" id="PTHR31388">
    <property type="entry name" value="PEROXIDASE 72-RELATED"/>
    <property type="match status" value="1"/>
</dbReference>
<dbReference type="PRINTS" id="PR00461">
    <property type="entry name" value="PLPEROXIDASE"/>
</dbReference>
<keyword evidence="3 14" id="KW-0575">Peroxidase</keyword>
<keyword evidence="8 13" id="KW-1015">Disulfide bond</keyword>
<evidence type="ECO:0000256" key="2">
    <source>
        <dbReference type="ARBA" id="ARBA00006873"/>
    </source>
</evidence>
<dbReference type="GO" id="GO:0046872">
    <property type="term" value="F:metal ion binding"/>
    <property type="evidence" value="ECO:0007669"/>
    <property type="project" value="UniProtKB-UniRule"/>
</dbReference>
<feature type="site" description="Transition state stabilizer" evidence="12">
    <location>
        <position position="67"/>
    </location>
</feature>
<evidence type="ECO:0000256" key="6">
    <source>
        <dbReference type="ARBA" id="ARBA00023002"/>
    </source>
</evidence>
<keyword evidence="7 11" id="KW-0408">Iron</keyword>
<dbReference type="Gene3D" id="1.10.420.10">
    <property type="entry name" value="Peroxidase, domain 2"/>
    <property type="match status" value="1"/>
</dbReference>
<feature type="binding site" description="axial binding residue" evidence="11">
    <location>
        <position position="199"/>
    </location>
    <ligand>
        <name>heme b</name>
        <dbReference type="ChEBI" id="CHEBI:60344"/>
    </ligand>
    <ligandPart>
        <name>Fe</name>
        <dbReference type="ChEBI" id="CHEBI:18248"/>
    </ligandPart>
</feature>
<comment type="similarity">
    <text evidence="14">Belongs to the peroxidase family. Classical plant (class III) peroxidase subfamily.</text>
</comment>
<dbReference type="AlphaFoldDB" id="A0A8T0J8C8"/>
<feature type="binding site" evidence="11">
    <location>
        <position position="252"/>
    </location>
    <ligand>
        <name>Ca(2+)</name>
        <dbReference type="ChEBI" id="CHEBI:29108"/>
        <label>2</label>
    </ligand>
</feature>
<sequence>MDTSRDGGLMVGLCVTVTLLAMSSIGGEAALTTNFYDDSCPQIYSIVKAEVRKAVAKEARNAASMVRLHFHDCFVNGCDGSLLLDNTTDFTSEKYARANINSARAFDVIDSIKAALEAACPQTVSCADILAIASRDSAVEAGLVPHYPVFFGRRDSLTASIDAANAFLPSPNFTYAELKENFANVTLNELDLIALSGAHTIGRVKCLLIRLFSLKDNLQTNTGFRDFLNKTICPNGTQDQQPDGSFIVTDLDLRTPDKFDTNYYKNLRKGEGMIPSDQTLQDTRGINQAFVADFAFNPVNFFFQFAVSTIKMGNISPLEGDEGEIRLDCKKPNPTVSPRIAIQ</sequence>
<comment type="cofactor">
    <cofactor evidence="11 14">
        <name>Ca(2+)</name>
        <dbReference type="ChEBI" id="CHEBI:29108"/>
    </cofactor>
    <text evidence="11 14">Binds 2 calcium ions per subunit.</text>
</comment>
<dbReference type="GO" id="GO:0006979">
    <property type="term" value="P:response to oxidative stress"/>
    <property type="evidence" value="ECO:0007669"/>
    <property type="project" value="UniProtKB-UniRule"/>
</dbReference>
<evidence type="ECO:0000256" key="10">
    <source>
        <dbReference type="PIRSR" id="PIRSR600823-2"/>
    </source>
</evidence>
<accession>A0A8T0J8C8</accession>
<keyword evidence="17" id="KW-1185">Reference proteome</keyword>
<dbReference type="PANTHER" id="PTHR31388:SF5">
    <property type="entry name" value="PEROXIDASE"/>
    <property type="match status" value="1"/>
</dbReference>
<protein>
    <recommendedName>
        <fullName evidence="14">Peroxidase</fullName>
        <ecNumber evidence="14">1.11.1.7</ecNumber>
    </recommendedName>
</protein>
<feature type="binding site" evidence="11">
    <location>
        <position position="77"/>
    </location>
    <ligand>
        <name>Ca(2+)</name>
        <dbReference type="ChEBI" id="CHEBI:29108"/>
        <label>1</label>
    </ligand>
</feature>
<feature type="binding site" evidence="11">
    <location>
        <position position="255"/>
    </location>
    <ligand>
        <name>Ca(2+)</name>
        <dbReference type="ChEBI" id="CHEBI:29108"/>
        <label>2</label>
    </ligand>
</feature>
<feature type="signal peptide" evidence="14">
    <location>
        <begin position="1"/>
        <end position="29"/>
    </location>
</feature>
<dbReference type="GO" id="GO:0140825">
    <property type="term" value="F:lactoperoxidase activity"/>
    <property type="evidence" value="ECO:0007669"/>
    <property type="project" value="UniProtKB-EC"/>
</dbReference>
<feature type="disulfide bond" evidence="13">
    <location>
        <begin position="40"/>
        <end position="120"/>
    </location>
</feature>
<comment type="subcellular location">
    <subcellularLocation>
        <location evidence="14">Secreted</location>
    </subcellularLocation>
</comment>
<evidence type="ECO:0000259" key="15">
    <source>
        <dbReference type="PROSITE" id="PS50873"/>
    </source>
</evidence>
<evidence type="ECO:0000256" key="13">
    <source>
        <dbReference type="PIRSR" id="PIRSR600823-5"/>
    </source>
</evidence>
<evidence type="ECO:0000256" key="4">
    <source>
        <dbReference type="ARBA" id="ARBA00022617"/>
    </source>
</evidence>
<evidence type="ECO:0000313" key="17">
    <source>
        <dbReference type="Proteomes" id="UP000822688"/>
    </source>
</evidence>
<dbReference type="SUPFAM" id="SSF48113">
    <property type="entry name" value="Heme-dependent peroxidases"/>
    <property type="match status" value="1"/>
</dbReference>
<gene>
    <name evidence="16" type="ORF">KC19_1G149200</name>
</gene>
<dbReference type="PROSITE" id="PS00436">
    <property type="entry name" value="PEROXIDASE_2"/>
    <property type="match status" value="1"/>
</dbReference>
<dbReference type="PROSITE" id="PS50873">
    <property type="entry name" value="PEROXIDASE_4"/>
    <property type="match status" value="1"/>
</dbReference>
<dbReference type="InterPro" id="IPR033905">
    <property type="entry name" value="Secretory_peroxidase"/>
</dbReference>
<keyword evidence="11 14" id="KW-0106">Calcium</keyword>
<evidence type="ECO:0000256" key="1">
    <source>
        <dbReference type="ARBA" id="ARBA00000189"/>
    </source>
</evidence>
<dbReference type="InterPro" id="IPR002016">
    <property type="entry name" value="Haem_peroxidase"/>
</dbReference>
<feature type="domain" description="Plant heme peroxidase family profile" evidence="15">
    <location>
        <begin position="30"/>
        <end position="333"/>
    </location>
</feature>
<dbReference type="Proteomes" id="UP000822688">
    <property type="component" value="Chromosome 1"/>
</dbReference>
<comment type="catalytic activity">
    <reaction evidence="1 14">
        <text>2 a phenolic donor + H2O2 = 2 a phenolic radical donor + 2 H2O</text>
        <dbReference type="Rhea" id="RHEA:56136"/>
        <dbReference type="ChEBI" id="CHEBI:15377"/>
        <dbReference type="ChEBI" id="CHEBI:16240"/>
        <dbReference type="ChEBI" id="CHEBI:139520"/>
        <dbReference type="ChEBI" id="CHEBI:139521"/>
        <dbReference type="EC" id="1.11.1.7"/>
    </reaction>
</comment>
<dbReference type="Pfam" id="PF00141">
    <property type="entry name" value="peroxidase"/>
    <property type="match status" value="1"/>
</dbReference>
<feature type="disulfide bond" evidence="13">
    <location>
        <begin position="126"/>
        <end position="329"/>
    </location>
</feature>
<feature type="binding site" evidence="11">
    <location>
        <position position="72"/>
    </location>
    <ligand>
        <name>Ca(2+)</name>
        <dbReference type="ChEBI" id="CHEBI:29108"/>
        <label>1</label>
    </ligand>
</feature>
<evidence type="ECO:0000256" key="3">
    <source>
        <dbReference type="ARBA" id="ARBA00022559"/>
    </source>
</evidence>
<dbReference type="Gene3D" id="1.10.520.10">
    <property type="match status" value="1"/>
</dbReference>
<evidence type="ECO:0000313" key="16">
    <source>
        <dbReference type="EMBL" id="KAG0591098.1"/>
    </source>
</evidence>
<dbReference type="FunFam" id="1.10.420.10:FF:000001">
    <property type="entry name" value="Peroxidase"/>
    <property type="match status" value="1"/>
</dbReference>
<evidence type="ECO:0000256" key="5">
    <source>
        <dbReference type="ARBA" id="ARBA00022723"/>
    </source>
</evidence>
<dbReference type="GO" id="GO:0042744">
    <property type="term" value="P:hydrogen peroxide catabolic process"/>
    <property type="evidence" value="ECO:0007669"/>
    <property type="project" value="UniProtKB-KW"/>
</dbReference>
<feature type="binding site" evidence="11">
    <location>
        <position position="93"/>
    </location>
    <ligand>
        <name>Ca(2+)</name>
        <dbReference type="ChEBI" id="CHEBI:29108"/>
        <label>1</label>
    </ligand>
</feature>
<feature type="binding site" evidence="10">
    <location>
        <position position="169"/>
    </location>
    <ligand>
        <name>substrate</name>
    </ligand>
</feature>
<evidence type="ECO:0000256" key="12">
    <source>
        <dbReference type="PIRSR" id="PIRSR600823-4"/>
    </source>
</evidence>
<keyword evidence="4 14" id="KW-0349">Heme</keyword>
<dbReference type="GO" id="GO:0020037">
    <property type="term" value="F:heme binding"/>
    <property type="evidence" value="ECO:0007669"/>
    <property type="project" value="UniProtKB-UniRule"/>
</dbReference>
<evidence type="ECO:0000256" key="14">
    <source>
        <dbReference type="RuleBase" id="RU362060"/>
    </source>
</evidence>
<keyword evidence="14" id="KW-0732">Signal</keyword>
<proteinExistence type="inferred from homology"/>
<comment type="function">
    <text evidence="14">Removal of H(2)O(2), oxidation of toxic reductants, biosynthesis and degradation of lignin, suberization, auxin catabolism, response to environmental stresses such as wounding, pathogen attack and oxidative stress.</text>
</comment>
<evidence type="ECO:0000256" key="11">
    <source>
        <dbReference type="PIRSR" id="PIRSR600823-3"/>
    </source>
</evidence>
<dbReference type="CDD" id="cd00693">
    <property type="entry name" value="secretory_peroxidase"/>
    <property type="match status" value="1"/>
</dbReference>
<organism evidence="16 17">
    <name type="scientific">Ceratodon purpureus</name>
    <name type="common">Fire moss</name>
    <name type="synonym">Dicranum purpureum</name>
    <dbReference type="NCBI Taxonomy" id="3225"/>
    <lineage>
        <taxon>Eukaryota</taxon>
        <taxon>Viridiplantae</taxon>
        <taxon>Streptophyta</taxon>
        <taxon>Embryophyta</taxon>
        <taxon>Bryophyta</taxon>
        <taxon>Bryophytina</taxon>
        <taxon>Bryopsida</taxon>
        <taxon>Dicranidae</taxon>
        <taxon>Pseudoditrichales</taxon>
        <taxon>Ditrichaceae</taxon>
        <taxon>Ceratodon</taxon>
    </lineage>
</organism>
<dbReference type="PRINTS" id="PR00458">
    <property type="entry name" value="PEROXIDASE"/>
</dbReference>
<feature type="active site" description="Proton acceptor" evidence="9">
    <location>
        <position position="71"/>
    </location>
</feature>
<comment type="similarity">
    <text evidence="2">Belongs to the peroxidase family. Ascorbate peroxidase subfamily.</text>
</comment>
<feature type="binding site" evidence="11">
    <location>
        <position position="75"/>
    </location>
    <ligand>
        <name>Ca(2+)</name>
        <dbReference type="ChEBI" id="CHEBI:29108"/>
        <label>1</label>
    </ligand>
</feature>